<keyword evidence="2" id="KW-1185">Reference proteome</keyword>
<evidence type="ECO:0000313" key="2">
    <source>
        <dbReference type="Proteomes" id="UP000026902"/>
    </source>
</evidence>
<protein>
    <submittedName>
        <fullName evidence="1">Uncharacterized protein</fullName>
    </submittedName>
</protein>
<dbReference type="EMBL" id="KJ489397">
    <property type="protein sequence ID" value="AHZ09579.1"/>
    <property type="molecule type" value="Genomic_DNA"/>
</dbReference>
<dbReference type="Proteomes" id="UP000026902">
    <property type="component" value="Segment"/>
</dbReference>
<name>A0A024AZ43_9CAUD</name>
<dbReference type="RefSeq" id="YP_009037045.1">
    <property type="nucleotide sequence ID" value="NC_024216.1"/>
</dbReference>
<sequence>MAKKMARKRLCNIYNSDRSINANFTLVKDENAAIKVTRLNEEEVEQAMDKLSEQSELFPIRDDKRYMIFKQKYGNDTLNSKIFKHGGYIQYYSEGKAPIPVINALAKVPTSEIIYAPQKEYPRDVVENVHLASMATSVVVDVPIVLPDINVYDYLFALYPLRYHVDKVRVSFPPLEPEEMTKERKKYYTKRKGKYYMKPQYKYECFCHLQEPLSTWKMNIWLVCDTEKDKDTVKELVDTNNRKFKYTHHVSLMEDE</sequence>
<dbReference type="KEGG" id="vg:19526445"/>
<dbReference type="GeneID" id="19526445"/>
<proteinExistence type="predicted"/>
<evidence type="ECO:0000313" key="1">
    <source>
        <dbReference type="EMBL" id="AHZ09579.1"/>
    </source>
</evidence>
<organism evidence="1 2">
    <name type="scientific">Bacillus phage CAM003</name>
    <dbReference type="NCBI Taxonomy" id="1486657"/>
    <lineage>
        <taxon>Viruses</taxon>
        <taxon>Duplodnaviria</taxon>
        <taxon>Heunggongvirae</taxon>
        <taxon>Uroviricota</taxon>
        <taxon>Caudoviricetes</taxon>
        <taxon>Herelleviridae</taxon>
        <taxon>Bastillevirinae</taxon>
        <taxon>Bastillevirus</taxon>
        <taxon>Bastillevirus CAM003</taxon>
    </lineage>
</organism>
<reference evidence="2" key="1">
    <citation type="submission" date="2014-09" db="EMBL/GenBank/DDBJ databases">
        <authorList>
            <person name="Sauder A.B."/>
            <person name="McKenzie Q.R."/>
            <person name="Temple L.M."/>
            <person name="Alexis B.K."/>
            <person name="Al-Atrache Z."/>
            <person name="Lewis L.O."/>
            <person name="Loesser-Casey K.E."/>
            <person name="Mitchell K.J."/>
        </authorList>
    </citation>
    <scope>NUCLEOTIDE SEQUENCE [LARGE SCALE GENOMIC DNA]</scope>
</reference>
<accession>A0A024AZ43</accession>